<dbReference type="EMBL" id="CP017634">
    <property type="protein sequence ID" value="ATW27732.1"/>
    <property type="molecule type" value="Genomic_DNA"/>
</dbReference>
<evidence type="ECO:0000259" key="2">
    <source>
        <dbReference type="Pfam" id="PF00534"/>
    </source>
</evidence>
<reference evidence="4 5" key="1">
    <citation type="submission" date="2016-10" db="EMBL/GenBank/DDBJ databases">
        <title>Complete Genome Sequence of Peptococcaceae strain DCMF.</title>
        <authorList>
            <person name="Edwards R.J."/>
            <person name="Holland S.I."/>
            <person name="Deshpande N.P."/>
            <person name="Wong Y.K."/>
            <person name="Ertan H."/>
            <person name="Manefield M."/>
            <person name="Russell T.L."/>
            <person name="Lee M.J."/>
        </authorList>
    </citation>
    <scope>NUCLEOTIDE SEQUENCE [LARGE SCALE GENOMIC DNA]</scope>
    <source>
        <strain evidence="4 5">DCMF</strain>
    </source>
</reference>
<dbReference type="OrthoDB" id="9797829at2"/>
<keyword evidence="5" id="KW-1185">Reference proteome</keyword>
<dbReference type="InterPro" id="IPR028098">
    <property type="entry name" value="Glyco_trans_4-like_N"/>
</dbReference>
<dbReference type="PANTHER" id="PTHR46401">
    <property type="entry name" value="GLYCOSYLTRANSFERASE WBBK-RELATED"/>
    <property type="match status" value="1"/>
</dbReference>
<dbReference type="InterPro" id="IPR001296">
    <property type="entry name" value="Glyco_trans_1"/>
</dbReference>
<feature type="domain" description="Glycosyl transferase family 1" evidence="2">
    <location>
        <begin position="182"/>
        <end position="346"/>
    </location>
</feature>
<evidence type="ECO:0000313" key="5">
    <source>
        <dbReference type="Proteomes" id="UP000323521"/>
    </source>
</evidence>
<evidence type="ECO:0008006" key="6">
    <source>
        <dbReference type="Google" id="ProtNLM"/>
    </source>
</evidence>
<evidence type="ECO:0000259" key="3">
    <source>
        <dbReference type="Pfam" id="PF13439"/>
    </source>
</evidence>
<dbReference type="GO" id="GO:0016757">
    <property type="term" value="F:glycosyltransferase activity"/>
    <property type="evidence" value="ECO:0007669"/>
    <property type="project" value="InterPro"/>
</dbReference>
<accession>A0A3G1KZ23</accession>
<evidence type="ECO:0000256" key="1">
    <source>
        <dbReference type="ARBA" id="ARBA00022679"/>
    </source>
</evidence>
<keyword evidence="1" id="KW-0808">Transferase</keyword>
<dbReference type="Gene3D" id="3.40.50.2000">
    <property type="entry name" value="Glycogen Phosphorylase B"/>
    <property type="match status" value="2"/>
</dbReference>
<organism evidence="4 5">
    <name type="scientific">Formimonas warabiya</name>
    <dbReference type="NCBI Taxonomy" id="1761012"/>
    <lineage>
        <taxon>Bacteria</taxon>
        <taxon>Bacillati</taxon>
        <taxon>Bacillota</taxon>
        <taxon>Clostridia</taxon>
        <taxon>Eubacteriales</taxon>
        <taxon>Peptococcaceae</taxon>
        <taxon>Candidatus Formimonas</taxon>
    </lineage>
</organism>
<proteinExistence type="predicted"/>
<dbReference type="CDD" id="cd03809">
    <property type="entry name" value="GT4_MtfB-like"/>
    <property type="match status" value="1"/>
</dbReference>
<dbReference type="Proteomes" id="UP000323521">
    <property type="component" value="Chromosome"/>
</dbReference>
<name>A0A3G1KZ23_FORW1</name>
<protein>
    <recommendedName>
        <fullName evidence="6">Glycosyltransferase family 4 protein</fullName>
    </recommendedName>
</protein>
<sequence length="378" mass="42717">MRIGIDARSLTRIKTGIGQYTANLVRSMAQLAPNDEFILFSNQEIVFPKESNCHFVVKGQGVKSNVWLQTVMPWLLLRYGVELLHSPAFLLPLINRVPSIITVHDLVHEIYPDTTDIKNRLPLKLLLPLSLKKAGKIVAVSENTKKDICQYYNVDVSKIQVIYLGCDSRFQPVSDNKLIHEVRKKHGLPEKYILTVGTLEPRKNLIGLFKAFSKMLKICPETEYRLVVVGMKGWKYSKVFSEFKGLNLEGKVVIAGYVPDNDLPLIYGGADVFVFPSFYEGFGLPPLEAMSCGIPVITSNVGSLPEVVGNGALFIDPRDESDLCQKLISVLFDAELRRNLIIRGQEQVKKFSWQHTARETLALYRELWIKENKKGVNL</sequence>
<feature type="domain" description="Glycosyltransferase subfamily 4-like N-terminal" evidence="3">
    <location>
        <begin position="16"/>
        <end position="168"/>
    </location>
</feature>
<dbReference type="AlphaFoldDB" id="A0A3G1KZ23"/>
<dbReference type="Pfam" id="PF13439">
    <property type="entry name" value="Glyco_transf_4"/>
    <property type="match status" value="1"/>
</dbReference>
<dbReference type="SUPFAM" id="SSF53756">
    <property type="entry name" value="UDP-Glycosyltransferase/glycogen phosphorylase"/>
    <property type="match status" value="1"/>
</dbReference>
<dbReference type="Pfam" id="PF00534">
    <property type="entry name" value="Glycos_transf_1"/>
    <property type="match status" value="1"/>
</dbReference>
<dbReference type="FunFam" id="3.40.50.2000:FF:000119">
    <property type="entry name" value="Glycosyl transferase group 1"/>
    <property type="match status" value="1"/>
</dbReference>
<dbReference type="GO" id="GO:0009103">
    <property type="term" value="P:lipopolysaccharide biosynthetic process"/>
    <property type="evidence" value="ECO:0007669"/>
    <property type="project" value="TreeGrafter"/>
</dbReference>
<gene>
    <name evidence="4" type="ORF">DCMF_25915</name>
</gene>
<dbReference type="KEGG" id="fwa:DCMF_25915"/>
<dbReference type="RefSeq" id="WP_148137109.1">
    <property type="nucleotide sequence ID" value="NZ_CP017634.1"/>
</dbReference>
<evidence type="ECO:0000313" key="4">
    <source>
        <dbReference type="EMBL" id="ATW27732.1"/>
    </source>
</evidence>
<dbReference type="PANTHER" id="PTHR46401:SF2">
    <property type="entry name" value="GLYCOSYLTRANSFERASE WBBK-RELATED"/>
    <property type="match status" value="1"/>
</dbReference>